<evidence type="ECO:0000259" key="4">
    <source>
        <dbReference type="Pfam" id="PF22667"/>
    </source>
</evidence>
<dbReference type="InterPro" id="IPR027417">
    <property type="entry name" value="P-loop_NTPase"/>
</dbReference>
<feature type="coiled-coil region" evidence="1">
    <location>
        <begin position="123"/>
        <end position="150"/>
    </location>
</feature>
<dbReference type="Gene3D" id="1.10.8.60">
    <property type="match status" value="1"/>
</dbReference>
<dbReference type="EMBL" id="MN740041">
    <property type="protein sequence ID" value="QHT85269.1"/>
    <property type="molecule type" value="Genomic_DNA"/>
</dbReference>
<dbReference type="AlphaFoldDB" id="A0A6C0HXN6"/>
<dbReference type="Gene3D" id="3.40.50.300">
    <property type="entry name" value="P-loop containing nucleotide triphosphate hydrolases"/>
    <property type="match status" value="1"/>
</dbReference>
<feature type="domain" description="ATPase AAA-type core" evidence="3">
    <location>
        <begin position="305"/>
        <end position="440"/>
    </location>
</feature>
<dbReference type="SUPFAM" id="SSF52540">
    <property type="entry name" value="P-loop containing nucleoside triphosphate hydrolases"/>
    <property type="match status" value="1"/>
</dbReference>
<feature type="compositionally biased region" description="Acidic residues" evidence="2">
    <location>
        <begin position="40"/>
        <end position="73"/>
    </location>
</feature>
<dbReference type="InterPro" id="IPR027065">
    <property type="entry name" value="Lon_Prtase"/>
</dbReference>
<name>A0A6C0HXN6_9ZZZZ</name>
<dbReference type="InterPro" id="IPR003959">
    <property type="entry name" value="ATPase_AAA_core"/>
</dbReference>
<keyword evidence="1" id="KW-0175">Coiled coil</keyword>
<dbReference type="GO" id="GO:0007005">
    <property type="term" value="P:mitochondrion organization"/>
    <property type="evidence" value="ECO:0007669"/>
    <property type="project" value="TreeGrafter"/>
</dbReference>
<proteinExistence type="predicted"/>
<dbReference type="Pfam" id="PF22667">
    <property type="entry name" value="Lon_lid"/>
    <property type="match status" value="1"/>
</dbReference>
<dbReference type="GO" id="GO:0051131">
    <property type="term" value="P:chaperone-mediated protein complex assembly"/>
    <property type="evidence" value="ECO:0007669"/>
    <property type="project" value="TreeGrafter"/>
</dbReference>
<evidence type="ECO:0000313" key="5">
    <source>
        <dbReference type="EMBL" id="QHT85269.1"/>
    </source>
</evidence>
<reference evidence="5" key="1">
    <citation type="journal article" date="2020" name="Nature">
        <title>Giant virus diversity and host interactions through global metagenomics.</title>
        <authorList>
            <person name="Schulz F."/>
            <person name="Roux S."/>
            <person name="Paez-Espino D."/>
            <person name="Jungbluth S."/>
            <person name="Walsh D.A."/>
            <person name="Denef V.J."/>
            <person name="McMahon K.D."/>
            <person name="Konstantinidis K.T."/>
            <person name="Eloe-Fadrosh E.A."/>
            <person name="Kyrpides N.C."/>
            <person name="Woyke T."/>
        </authorList>
    </citation>
    <scope>NUCLEOTIDE SEQUENCE</scope>
    <source>
        <strain evidence="5">GVMAG-M-3300023184-17</strain>
    </source>
</reference>
<accession>A0A6C0HXN6</accession>
<evidence type="ECO:0000259" key="3">
    <source>
        <dbReference type="Pfam" id="PF00004"/>
    </source>
</evidence>
<dbReference type="PANTHER" id="PTHR43718:SF2">
    <property type="entry name" value="LON PROTEASE HOMOLOG, MITOCHONDRIAL"/>
    <property type="match status" value="1"/>
</dbReference>
<dbReference type="GO" id="GO:0004176">
    <property type="term" value="F:ATP-dependent peptidase activity"/>
    <property type="evidence" value="ECO:0007669"/>
    <property type="project" value="InterPro"/>
</dbReference>
<dbReference type="GO" id="GO:0006515">
    <property type="term" value="P:protein quality control for misfolded or incompletely synthesized proteins"/>
    <property type="evidence" value="ECO:0007669"/>
    <property type="project" value="TreeGrafter"/>
</dbReference>
<dbReference type="Pfam" id="PF00004">
    <property type="entry name" value="AAA"/>
    <property type="match status" value="1"/>
</dbReference>
<protein>
    <submittedName>
        <fullName evidence="5">Uncharacterized protein</fullName>
    </submittedName>
</protein>
<dbReference type="GO" id="GO:0016887">
    <property type="term" value="F:ATP hydrolysis activity"/>
    <property type="evidence" value="ECO:0007669"/>
    <property type="project" value="InterPro"/>
</dbReference>
<dbReference type="PANTHER" id="PTHR43718">
    <property type="entry name" value="LON PROTEASE"/>
    <property type="match status" value="1"/>
</dbReference>
<dbReference type="GO" id="GO:0005524">
    <property type="term" value="F:ATP binding"/>
    <property type="evidence" value="ECO:0007669"/>
    <property type="project" value="InterPro"/>
</dbReference>
<feature type="domain" description="Lon protease AAA+ ATPase lid" evidence="4">
    <location>
        <begin position="470"/>
        <end position="509"/>
    </location>
</feature>
<evidence type="ECO:0000256" key="1">
    <source>
        <dbReference type="SAM" id="Coils"/>
    </source>
</evidence>
<organism evidence="5">
    <name type="scientific">viral metagenome</name>
    <dbReference type="NCBI Taxonomy" id="1070528"/>
    <lineage>
        <taxon>unclassified sequences</taxon>
        <taxon>metagenomes</taxon>
        <taxon>organismal metagenomes</taxon>
    </lineage>
</organism>
<feature type="region of interest" description="Disordered" evidence="2">
    <location>
        <begin position="31"/>
        <end position="74"/>
    </location>
</feature>
<sequence length="559" mass="64204">MPHKYNLRNAPFDQDKFNELLGEIFPSKYMKDKVKKGSEESDSEYETEDSDSEYVTETEESDDDDSDYTEESDPVINITFTMGQEESEEEMDVEKTEEFLEKMEKMGTELSVYKELPMYKKMLKTHQEMAKKTKAAKERTEKKEKQENETKFGTLIQNKPPNDVSYFRGLAMEEQRTLLGKLTTLRELDKQQKPNRIRLLESDIPDEYKLIAFQKMNQLKQGSDGEIGKIRAWLDGFMRIPFGKYHTLPVSLKDGPDACHTFLEKAKQQLDESTYGLQDAKTQIMQYIGRLISNPQSTGTAIAIEGPMGTGKTTLVKEGISKILQRPFAFIALGGATDSSTFDGHMITYEGSIWGQVVDVLMKCKCMNPVFYFDELDKVSETPKGEEVIGILTHLTDTSQNDSFQDKYFNGVNLDLSRCLFVFSYNDRSKVNPILRDRMYVIKTEGYSTPQKTIIAKQYLSKSIRQNISFSEEEVIFTDQAIQYIIDHYTGDEKGVRNLKRSLETIYSKLNLFRLMRPGTNLFTSDLPLSVSFPYTVTPDTVRLLLKIDEVKSSSMMYL</sequence>
<dbReference type="GO" id="GO:0005759">
    <property type="term" value="C:mitochondrial matrix"/>
    <property type="evidence" value="ECO:0007669"/>
    <property type="project" value="TreeGrafter"/>
</dbReference>
<evidence type="ECO:0000256" key="2">
    <source>
        <dbReference type="SAM" id="MobiDB-lite"/>
    </source>
</evidence>
<dbReference type="InterPro" id="IPR054594">
    <property type="entry name" value="Lon_lid"/>
</dbReference>
<dbReference type="GO" id="GO:0003697">
    <property type="term" value="F:single-stranded DNA binding"/>
    <property type="evidence" value="ECO:0007669"/>
    <property type="project" value="TreeGrafter"/>
</dbReference>
<dbReference type="GO" id="GO:0004252">
    <property type="term" value="F:serine-type endopeptidase activity"/>
    <property type="evidence" value="ECO:0007669"/>
    <property type="project" value="InterPro"/>
</dbReference>